<feature type="region of interest" description="Disordered" evidence="9">
    <location>
        <begin position="1"/>
        <end position="77"/>
    </location>
</feature>
<dbReference type="InterPro" id="IPR000330">
    <property type="entry name" value="SNF2_N"/>
</dbReference>
<evidence type="ECO:0000256" key="3">
    <source>
        <dbReference type="ARBA" id="ARBA00022741"/>
    </source>
</evidence>
<dbReference type="Pfam" id="PF00271">
    <property type="entry name" value="Helicase_C"/>
    <property type="match status" value="1"/>
</dbReference>
<organism evidence="12 13">
    <name type="scientific">Penicillium daleae</name>
    <dbReference type="NCBI Taxonomy" id="63821"/>
    <lineage>
        <taxon>Eukaryota</taxon>
        <taxon>Fungi</taxon>
        <taxon>Dikarya</taxon>
        <taxon>Ascomycota</taxon>
        <taxon>Pezizomycotina</taxon>
        <taxon>Eurotiomycetes</taxon>
        <taxon>Eurotiomycetidae</taxon>
        <taxon>Eurotiales</taxon>
        <taxon>Aspergillaceae</taxon>
        <taxon>Penicillium</taxon>
    </lineage>
</organism>
<dbReference type="GO" id="GO:0005721">
    <property type="term" value="C:pericentric heterochromatin"/>
    <property type="evidence" value="ECO:0007669"/>
    <property type="project" value="TreeGrafter"/>
</dbReference>
<dbReference type="FunFam" id="3.40.50.10810:FF:000015">
    <property type="entry name" value="lymphoid-specific helicase isoform X1"/>
    <property type="match status" value="1"/>
</dbReference>
<keyword evidence="6" id="KW-0067">ATP-binding</keyword>
<feature type="compositionally biased region" description="Basic and acidic residues" evidence="9">
    <location>
        <begin position="564"/>
        <end position="579"/>
    </location>
</feature>
<feature type="compositionally biased region" description="Polar residues" evidence="9">
    <location>
        <begin position="170"/>
        <end position="179"/>
    </location>
</feature>
<feature type="compositionally biased region" description="Polar residues" evidence="9">
    <location>
        <begin position="511"/>
        <end position="520"/>
    </location>
</feature>
<evidence type="ECO:0000259" key="10">
    <source>
        <dbReference type="PROSITE" id="PS51192"/>
    </source>
</evidence>
<dbReference type="GO" id="GO:0003682">
    <property type="term" value="F:chromatin binding"/>
    <property type="evidence" value="ECO:0007669"/>
    <property type="project" value="TreeGrafter"/>
</dbReference>
<keyword evidence="8" id="KW-0539">Nucleus</keyword>
<dbReference type="InterPro" id="IPR014001">
    <property type="entry name" value="Helicase_ATP-bd"/>
</dbReference>
<dbReference type="InterPro" id="IPR049730">
    <property type="entry name" value="SNF2/RAD54-like_C"/>
</dbReference>
<dbReference type="InterPro" id="IPR038718">
    <property type="entry name" value="SNF2-like_sf"/>
</dbReference>
<dbReference type="Gene3D" id="3.40.50.10810">
    <property type="entry name" value="Tandem AAA-ATPase domain"/>
    <property type="match status" value="1"/>
</dbReference>
<dbReference type="EMBL" id="JAPVEA010000006">
    <property type="protein sequence ID" value="KAJ5450704.1"/>
    <property type="molecule type" value="Genomic_DNA"/>
</dbReference>
<dbReference type="GO" id="GO:0044027">
    <property type="term" value="P:negative regulation of gene expression via chromosomal CpG island methylation"/>
    <property type="evidence" value="ECO:0007669"/>
    <property type="project" value="TreeGrafter"/>
</dbReference>
<evidence type="ECO:0000256" key="5">
    <source>
        <dbReference type="ARBA" id="ARBA00022806"/>
    </source>
</evidence>
<evidence type="ECO:0000256" key="4">
    <source>
        <dbReference type="ARBA" id="ARBA00022801"/>
    </source>
</evidence>
<feature type="compositionally biased region" description="Acidic residues" evidence="9">
    <location>
        <begin position="580"/>
        <end position="596"/>
    </location>
</feature>
<dbReference type="Pfam" id="PF00176">
    <property type="entry name" value="SNF2-rel_dom"/>
    <property type="match status" value="1"/>
</dbReference>
<proteinExistence type="inferred from homology"/>
<feature type="region of interest" description="Disordered" evidence="9">
    <location>
        <begin position="507"/>
        <end position="596"/>
    </location>
</feature>
<keyword evidence="13" id="KW-1185">Reference proteome</keyword>
<comment type="caution">
    <text evidence="12">The sequence shown here is derived from an EMBL/GenBank/DDBJ whole genome shotgun (WGS) entry which is preliminary data.</text>
</comment>
<dbReference type="SMART" id="SM00487">
    <property type="entry name" value="DEXDc"/>
    <property type="match status" value="1"/>
</dbReference>
<dbReference type="PANTHER" id="PTHR47161:SF1">
    <property type="entry name" value="LYMPHOID-SPECIFIC HELICASE"/>
    <property type="match status" value="1"/>
</dbReference>
<comment type="similarity">
    <text evidence="2">Belongs to the SNF2/RAD54 helicase family.</text>
</comment>
<dbReference type="PANTHER" id="PTHR47161">
    <property type="entry name" value="LYMPHOID-SPECIFIC HELICASE"/>
    <property type="match status" value="1"/>
</dbReference>
<name>A0AAD6C6M3_9EURO</name>
<dbReference type="InterPro" id="IPR027417">
    <property type="entry name" value="P-loop_NTPase"/>
</dbReference>
<reference evidence="12" key="1">
    <citation type="submission" date="2022-12" db="EMBL/GenBank/DDBJ databases">
        <authorList>
            <person name="Petersen C."/>
        </authorList>
    </citation>
    <scope>NUCLEOTIDE SEQUENCE</scope>
    <source>
        <strain evidence="12">IBT 16125</strain>
    </source>
</reference>
<evidence type="ECO:0000256" key="2">
    <source>
        <dbReference type="ARBA" id="ARBA00007025"/>
    </source>
</evidence>
<keyword evidence="7" id="KW-0175">Coiled coil</keyword>
<dbReference type="GO" id="GO:0016787">
    <property type="term" value="F:hydrolase activity"/>
    <property type="evidence" value="ECO:0007669"/>
    <property type="project" value="UniProtKB-KW"/>
</dbReference>
<dbReference type="GO" id="GO:0005524">
    <property type="term" value="F:ATP binding"/>
    <property type="evidence" value="ECO:0007669"/>
    <property type="project" value="UniProtKB-KW"/>
</dbReference>
<keyword evidence="3" id="KW-0547">Nucleotide-binding</keyword>
<feature type="region of interest" description="Disordered" evidence="9">
    <location>
        <begin position="102"/>
        <end position="186"/>
    </location>
</feature>
<dbReference type="AlphaFoldDB" id="A0AAD6C6M3"/>
<gene>
    <name evidence="12" type="ORF">N7458_007153</name>
</gene>
<evidence type="ECO:0008006" key="14">
    <source>
        <dbReference type="Google" id="ProtNLM"/>
    </source>
</evidence>
<reference evidence="12" key="2">
    <citation type="journal article" date="2023" name="IMA Fungus">
        <title>Comparative genomic study of the Penicillium genus elucidates a diverse pangenome and 15 lateral gene transfer events.</title>
        <authorList>
            <person name="Petersen C."/>
            <person name="Sorensen T."/>
            <person name="Nielsen M.R."/>
            <person name="Sondergaard T.E."/>
            <person name="Sorensen J.L."/>
            <person name="Fitzpatrick D.A."/>
            <person name="Frisvad J.C."/>
            <person name="Nielsen K.L."/>
        </authorList>
    </citation>
    <scope>NUCLEOTIDE SEQUENCE</scope>
    <source>
        <strain evidence="12">IBT 16125</strain>
    </source>
</reference>
<keyword evidence="5" id="KW-0347">Helicase</keyword>
<dbReference type="GO" id="GO:0005634">
    <property type="term" value="C:nucleus"/>
    <property type="evidence" value="ECO:0007669"/>
    <property type="project" value="UniProtKB-SubCell"/>
</dbReference>
<dbReference type="GO" id="GO:0006346">
    <property type="term" value="P:DNA methylation-dependent constitutive heterochromatin formation"/>
    <property type="evidence" value="ECO:0007669"/>
    <property type="project" value="TreeGrafter"/>
</dbReference>
<dbReference type="FunFam" id="3.40.50.300:FF:001315">
    <property type="entry name" value="SNF2 family helicase/ATPase PasG"/>
    <property type="match status" value="1"/>
</dbReference>
<feature type="domain" description="Helicase ATP-binding" evidence="10">
    <location>
        <begin position="242"/>
        <end position="411"/>
    </location>
</feature>
<evidence type="ECO:0000256" key="8">
    <source>
        <dbReference type="ARBA" id="ARBA00023242"/>
    </source>
</evidence>
<feature type="compositionally biased region" description="Basic and acidic residues" evidence="9">
    <location>
        <begin position="102"/>
        <end position="111"/>
    </location>
</feature>
<dbReference type="InterPro" id="IPR001650">
    <property type="entry name" value="Helicase_C-like"/>
</dbReference>
<dbReference type="GO" id="GO:0004386">
    <property type="term" value="F:helicase activity"/>
    <property type="evidence" value="ECO:0007669"/>
    <property type="project" value="UniProtKB-KW"/>
</dbReference>
<feature type="compositionally biased region" description="Basic and acidic residues" evidence="9">
    <location>
        <begin position="35"/>
        <end position="57"/>
    </location>
</feature>
<evidence type="ECO:0000256" key="1">
    <source>
        <dbReference type="ARBA" id="ARBA00004123"/>
    </source>
</evidence>
<accession>A0AAD6C6M3</accession>
<dbReference type="PROSITE" id="PS51194">
    <property type="entry name" value="HELICASE_CTER"/>
    <property type="match status" value="1"/>
</dbReference>
<evidence type="ECO:0000256" key="9">
    <source>
        <dbReference type="SAM" id="MobiDB-lite"/>
    </source>
</evidence>
<dbReference type="CDD" id="cd18793">
    <property type="entry name" value="SF2_C_SNF"/>
    <property type="match status" value="1"/>
</dbReference>
<evidence type="ECO:0000313" key="12">
    <source>
        <dbReference type="EMBL" id="KAJ5450704.1"/>
    </source>
</evidence>
<dbReference type="RefSeq" id="XP_056766239.1">
    <property type="nucleotide sequence ID" value="XM_056910535.1"/>
</dbReference>
<dbReference type="SUPFAM" id="SSF52540">
    <property type="entry name" value="P-loop containing nucleoside triphosphate hydrolases"/>
    <property type="match status" value="2"/>
</dbReference>
<dbReference type="PROSITE" id="PS51192">
    <property type="entry name" value="HELICASE_ATP_BIND_1"/>
    <property type="match status" value="1"/>
</dbReference>
<dbReference type="Gene3D" id="3.40.50.300">
    <property type="entry name" value="P-loop containing nucleotide triphosphate hydrolases"/>
    <property type="match status" value="1"/>
</dbReference>
<feature type="compositionally biased region" description="Polar residues" evidence="9">
    <location>
        <begin position="8"/>
        <end position="29"/>
    </location>
</feature>
<sequence>MSAVDSPITPTDSRAGTIQPESTVPSSPMTEPLDQDSKETLEKETDLENLEDREKGKGTVGGDSTGATEDVDDTEGMDTKAKALMHLLKTSSVFVAIMSEKMKKQQEEARQRAATQKRVATEQKPKPKPTTSARRETRNTAKEEPMTEDISAGNEPAAGKKRGRPRKSGPNGSTISSYFQKADVKVDEDNPTVQEALEQAAEDYEANPTALGGQELVATQQPALVTGGKMRTYQLEGLEWMKTLWMNGLCGILADEMGLGKTVQSISMIAFLKENNVSGPYLIAAPLSTLSNWIDEFKKWTPDIETVLYHGTKEERAAMRNKCMKPSDQGKMNFPIVCTSYDICINDSKFLGQYQWRYIVVDEGHRLKNMNCKLIKELMTYNSANRLLITGTPLQNNISELWSLLHFLLPEVFNDLKSFESWFDFSSILDDSGKAEVIERRKRNLVTTMHSILKPFLLRRVKTDVEHSLPKKREYILYAPLTPEQKELYREILSGTGRQYLEGKALERLTAKSSTPTCSRSLKRRRSSDEPGTPNKSQRTARDSVPASGTSSARRRRGPQSYKDISDREFNSKLRKLEQGLDEDEEETEEPNETELEEIERANNLKLAKKEISQKKMMNPIMQARLACNSPHNFYWPWVDESSTVDETLVSASGKMLLLDRLVPYLFKKGHKILIFSQFKTQLDILQDWATQLRNWPCCRIDGAIAQADRQAQIKAFNTDKRHKIFLLSTRAGGQGINLVSADTVILFDSDWNPQQDLQAQDRAHRIGQTKPVIVYRLATKGTVEQTLLEKADSKRRLERLVIQKGKFRSLLDTGSAHDVEELRKVLGEDEFERFETGADPAAILSDEDLRILTDRSEEAYARAEKGLEQSGPAFVAVETKRDAGESLMS</sequence>
<evidence type="ECO:0000256" key="6">
    <source>
        <dbReference type="ARBA" id="ARBA00022840"/>
    </source>
</evidence>
<feature type="compositionally biased region" description="Basic and acidic residues" evidence="9">
    <location>
        <begin position="133"/>
        <end position="145"/>
    </location>
</feature>
<comment type="subcellular location">
    <subcellularLocation>
        <location evidence="1">Nucleus</location>
    </subcellularLocation>
</comment>
<dbReference type="GeneID" id="81600778"/>
<dbReference type="GO" id="GO:0031508">
    <property type="term" value="P:pericentric heterochromatin formation"/>
    <property type="evidence" value="ECO:0007669"/>
    <property type="project" value="TreeGrafter"/>
</dbReference>
<feature type="domain" description="Helicase C-terminal" evidence="11">
    <location>
        <begin position="658"/>
        <end position="827"/>
    </location>
</feature>
<protein>
    <recommendedName>
        <fullName evidence="14">SNF2 family helicase/ATPase PasG</fullName>
    </recommendedName>
</protein>
<dbReference type="Proteomes" id="UP001213681">
    <property type="component" value="Unassembled WGS sequence"/>
</dbReference>
<keyword evidence="4" id="KW-0378">Hydrolase</keyword>
<dbReference type="SMART" id="SM00490">
    <property type="entry name" value="HELICc"/>
    <property type="match status" value="1"/>
</dbReference>
<evidence type="ECO:0000259" key="11">
    <source>
        <dbReference type="PROSITE" id="PS51194"/>
    </source>
</evidence>
<evidence type="ECO:0000313" key="13">
    <source>
        <dbReference type="Proteomes" id="UP001213681"/>
    </source>
</evidence>
<evidence type="ECO:0000256" key="7">
    <source>
        <dbReference type="ARBA" id="ARBA00023054"/>
    </source>
</evidence>